<name>A0A1F4U4C5_UNCSA</name>
<sequence>MGVLAAASVRYRMLISRKDFFLPKNTNGKTRHIIRTSDDRMSEDSPFLNGIAWKVIHSAARKVKFGEFSRSGFLLRGGAEEVARLMTICVNSLPPDSIITIDSNHKIESGLLGVAGEQQKTRLYNFLLGKPVEAVVDEMYSLLFSGVLYKNGWMARATKPWSGFSRPWSVEIILNDKYVEFAK</sequence>
<accession>A0A1F4U4C5</accession>
<comment type="caution">
    <text evidence="1">The sequence shown here is derived from an EMBL/GenBank/DDBJ whole genome shotgun (WGS) entry which is preliminary data.</text>
</comment>
<evidence type="ECO:0000313" key="2">
    <source>
        <dbReference type="Proteomes" id="UP000179242"/>
    </source>
</evidence>
<dbReference type="AlphaFoldDB" id="A0A1F4U4C5"/>
<proteinExistence type="predicted"/>
<evidence type="ECO:0000313" key="1">
    <source>
        <dbReference type="EMBL" id="OGC39680.1"/>
    </source>
</evidence>
<organism evidence="1 2">
    <name type="scientific">candidate division WOR-1 bacterium RIFOXYC2_FULL_46_14</name>
    <dbReference type="NCBI Taxonomy" id="1802587"/>
    <lineage>
        <taxon>Bacteria</taxon>
        <taxon>Bacillati</taxon>
        <taxon>Saganbacteria</taxon>
    </lineage>
</organism>
<dbReference type="EMBL" id="MEUJ01000006">
    <property type="protein sequence ID" value="OGC39680.1"/>
    <property type="molecule type" value="Genomic_DNA"/>
</dbReference>
<dbReference type="Proteomes" id="UP000179242">
    <property type="component" value="Unassembled WGS sequence"/>
</dbReference>
<gene>
    <name evidence="1" type="ORF">A2438_06815</name>
</gene>
<reference evidence="1 2" key="1">
    <citation type="journal article" date="2016" name="Nat. Commun.">
        <title>Thousands of microbial genomes shed light on interconnected biogeochemical processes in an aquifer system.</title>
        <authorList>
            <person name="Anantharaman K."/>
            <person name="Brown C.T."/>
            <person name="Hug L.A."/>
            <person name="Sharon I."/>
            <person name="Castelle C.J."/>
            <person name="Probst A.J."/>
            <person name="Thomas B.C."/>
            <person name="Singh A."/>
            <person name="Wilkins M.J."/>
            <person name="Karaoz U."/>
            <person name="Brodie E.L."/>
            <person name="Williams K.H."/>
            <person name="Hubbard S.S."/>
            <person name="Banfield J.F."/>
        </authorList>
    </citation>
    <scope>NUCLEOTIDE SEQUENCE [LARGE SCALE GENOMIC DNA]</scope>
</reference>
<protein>
    <submittedName>
        <fullName evidence="1">Uncharacterized protein</fullName>
    </submittedName>
</protein>